<dbReference type="PANTHER" id="PTHR10655">
    <property type="entry name" value="LYSOPHOSPHOLIPASE-RELATED"/>
    <property type="match status" value="1"/>
</dbReference>
<dbReference type="InterPro" id="IPR029058">
    <property type="entry name" value="AB_hydrolase_fold"/>
</dbReference>
<evidence type="ECO:0000256" key="1">
    <source>
        <dbReference type="ARBA" id="ARBA00006499"/>
    </source>
</evidence>
<dbReference type="InterPro" id="IPR003140">
    <property type="entry name" value="PLipase/COase/thioEstase"/>
</dbReference>
<sequence length="218" mass="24921">MSKLSLHHITRLSTLKENAPALIMFHGYGSDENDLFSFASELPEELFIISARAPYPMQPYGNAWYAINFDAEMNKWNDNEQALKSRDLIATFIDEVKATYPINKDNLTLLGFSQGTILSYAVALTYPEKIRNVIALSGYISPEMLPDDIETKDYSRLAFYCSHGNVDQVIPVEWARKVPQFLNALSIKNTYKEFPVGHGVAPENFYELRSWLNKRLEN</sequence>
<reference evidence="4 5" key="1">
    <citation type="submission" date="2019-01" db="EMBL/GenBank/DDBJ databases">
        <title>Genome sequence of the Antarctic species Gelidibacter gilvus ACAM 158(T).</title>
        <authorList>
            <person name="Bowman J.P."/>
        </authorList>
    </citation>
    <scope>NUCLEOTIDE SEQUENCE [LARGE SCALE GENOMIC DNA]</scope>
    <source>
        <strain evidence="4 5">IC158</strain>
    </source>
</reference>
<keyword evidence="5" id="KW-1185">Reference proteome</keyword>
<feature type="domain" description="Phospholipase/carboxylesterase/thioesterase" evidence="3">
    <location>
        <begin position="16"/>
        <end position="214"/>
    </location>
</feature>
<dbReference type="RefSeq" id="WP_129018126.1">
    <property type="nucleotide sequence ID" value="NZ_SDDZ01000009.1"/>
</dbReference>
<proteinExistence type="inferred from homology"/>
<evidence type="ECO:0000313" key="5">
    <source>
        <dbReference type="Proteomes" id="UP000289792"/>
    </source>
</evidence>
<evidence type="ECO:0000313" key="4">
    <source>
        <dbReference type="EMBL" id="RXJ45924.1"/>
    </source>
</evidence>
<dbReference type="OrthoDB" id="9795555at2"/>
<dbReference type="InterPro" id="IPR050565">
    <property type="entry name" value="LYPA1-2/EST-like"/>
</dbReference>
<evidence type="ECO:0000256" key="2">
    <source>
        <dbReference type="ARBA" id="ARBA00022801"/>
    </source>
</evidence>
<dbReference type="SUPFAM" id="SSF53474">
    <property type="entry name" value="alpha/beta-Hydrolases"/>
    <property type="match status" value="1"/>
</dbReference>
<comment type="caution">
    <text evidence="4">The sequence shown here is derived from an EMBL/GenBank/DDBJ whole genome shotgun (WGS) entry which is preliminary data.</text>
</comment>
<dbReference type="Proteomes" id="UP000289792">
    <property type="component" value="Unassembled WGS sequence"/>
</dbReference>
<dbReference type="Gene3D" id="3.40.50.1820">
    <property type="entry name" value="alpha/beta hydrolase"/>
    <property type="match status" value="1"/>
</dbReference>
<dbReference type="EMBL" id="SDDZ01000009">
    <property type="protein sequence ID" value="RXJ45924.1"/>
    <property type="molecule type" value="Genomic_DNA"/>
</dbReference>
<comment type="similarity">
    <text evidence="1">Belongs to the AB hydrolase superfamily. AB hydrolase 2 family.</text>
</comment>
<gene>
    <name evidence="4" type="ORF">ESZ48_13980</name>
</gene>
<protein>
    <submittedName>
        <fullName evidence="4">Alpha/beta fold hydrolase</fullName>
    </submittedName>
</protein>
<dbReference type="Pfam" id="PF02230">
    <property type="entry name" value="Abhydrolase_2"/>
    <property type="match status" value="1"/>
</dbReference>
<accession>A0A4Q0XFS0</accession>
<organism evidence="4 5">
    <name type="scientific">Gelidibacter gilvus</name>
    <dbReference type="NCBI Taxonomy" id="59602"/>
    <lineage>
        <taxon>Bacteria</taxon>
        <taxon>Pseudomonadati</taxon>
        <taxon>Bacteroidota</taxon>
        <taxon>Flavobacteriia</taxon>
        <taxon>Flavobacteriales</taxon>
        <taxon>Flavobacteriaceae</taxon>
        <taxon>Gelidibacter</taxon>
    </lineage>
</organism>
<evidence type="ECO:0000259" key="3">
    <source>
        <dbReference type="Pfam" id="PF02230"/>
    </source>
</evidence>
<dbReference type="AlphaFoldDB" id="A0A4Q0XFS0"/>
<name>A0A4Q0XFS0_9FLAO</name>
<dbReference type="PANTHER" id="PTHR10655:SF17">
    <property type="entry name" value="LYSOPHOSPHOLIPASE-LIKE PROTEIN 1"/>
    <property type="match status" value="1"/>
</dbReference>
<dbReference type="GO" id="GO:0016787">
    <property type="term" value="F:hydrolase activity"/>
    <property type="evidence" value="ECO:0007669"/>
    <property type="project" value="UniProtKB-KW"/>
</dbReference>
<keyword evidence="2 4" id="KW-0378">Hydrolase</keyword>